<feature type="binding site" evidence="1">
    <location>
        <position position="273"/>
    </location>
    <ligand>
        <name>substrate</name>
    </ligand>
</feature>
<protein>
    <recommendedName>
        <fullName evidence="1">Thiamine-monophosphate kinase</fullName>
        <shortName evidence="1">TMP kinase</shortName>
        <shortName evidence="1">Thiamine-phosphate kinase</shortName>
        <ecNumber evidence="1">2.7.4.16</ecNumber>
    </recommendedName>
</protein>
<feature type="binding site" evidence="1">
    <location>
        <position position="80"/>
    </location>
    <ligand>
        <name>Mg(2+)</name>
        <dbReference type="ChEBI" id="CHEBI:18420"/>
        <label>4</label>
    </ligand>
</feature>
<dbReference type="Gene3D" id="3.90.650.10">
    <property type="entry name" value="PurM-like C-terminal domain"/>
    <property type="match status" value="1"/>
</dbReference>
<dbReference type="InterPro" id="IPR006283">
    <property type="entry name" value="ThiL-like"/>
</dbReference>
<dbReference type="CDD" id="cd02194">
    <property type="entry name" value="ThiL"/>
    <property type="match status" value="1"/>
</dbReference>
<comment type="catalytic activity">
    <reaction evidence="1">
        <text>thiamine phosphate + ATP = thiamine diphosphate + ADP</text>
        <dbReference type="Rhea" id="RHEA:15913"/>
        <dbReference type="ChEBI" id="CHEBI:30616"/>
        <dbReference type="ChEBI" id="CHEBI:37575"/>
        <dbReference type="ChEBI" id="CHEBI:58937"/>
        <dbReference type="ChEBI" id="CHEBI:456216"/>
        <dbReference type="EC" id="2.7.4.16"/>
    </reaction>
</comment>
<keyword evidence="1" id="KW-0460">Magnesium</keyword>
<feature type="binding site" evidence="1">
    <location>
        <position position="49"/>
    </location>
    <ligand>
        <name>Mg(2+)</name>
        <dbReference type="ChEBI" id="CHEBI:18420"/>
        <label>4</label>
    </ligand>
</feature>
<keyword evidence="1" id="KW-0479">Metal-binding</keyword>
<keyword evidence="1" id="KW-0808">Transferase</keyword>
<feature type="binding site" evidence="1">
    <location>
        <position position="80"/>
    </location>
    <ligand>
        <name>Mg(2+)</name>
        <dbReference type="ChEBI" id="CHEBI:18420"/>
        <label>2</label>
    </ligand>
</feature>
<dbReference type="SUPFAM" id="SSF56042">
    <property type="entry name" value="PurM C-terminal domain-like"/>
    <property type="match status" value="1"/>
</dbReference>
<evidence type="ECO:0000259" key="2">
    <source>
        <dbReference type="Pfam" id="PF00586"/>
    </source>
</evidence>
<dbReference type="Gene3D" id="3.30.1330.10">
    <property type="entry name" value="PurM-like, N-terminal domain"/>
    <property type="match status" value="1"/>
</dbReference>
<comment type="function">
    <text evidence="1">Catalyzes the ATP-dependent phosphorylation of thiamine-monophosphate (TMP) to form thiamine-pyrophosphate (TPP), the active form of vitamin B1.</text>
</comment>
<feature type="binding site" evidence="1">
    <location>
        <position position="51"/>
    </location>
    <ligand>
        <name>Mg(2+)</name>
        <dbReference type="ChEBI" id="CHEBI:18420"/>
        <label>2</label>
    </ligand>
</feature>
<dbReference type="RefSeq" id="WP_345217498.1">
    <property type="nucleotide sequence ID" value="NZ_BAABGN010000013.1"/>
</dbReference>
<comment type="similarity">
    <text evidence="1">Belongs to the thiamine-monophosphate kinase family.</text>
</comment>
<dbReference type="Pfam" id="PF00586">
    <property type="entry name" value="AIRS"/>
    <property type="match status" value="1"/>
</dbReference>
<evidence type="ECO:0000313" key="3">
    <source>
        <dbReference type="EMBL" id="GAA4429981.1"/>
    </source>
</evidence>
<comment type="pathway">
    <text evidence="1">Cofactor biosynthesis; thiamine diphosphate biosynthesis; thiamine diphosphate from thiamine phosphate: step 1/1.</text>
</comment>
<feature type="binding site" evidence="1">
    <location>
        <position position="50"/>
    </location>
    <ligand>
        <name>Mg(2+)</name>
        <dbReference type="ChEBI" id="CHEBI:18420"/>
        <label>1</label>
    </ligand>
</feature>
<feature type="binding site" evidence="1">
    <location>
        <position position="35"/>
    </location>
    <ligand>
        <name>Mg(2+)</name>
        <dbReference type="ChEBI" id="CHEBI:18420"/>
        <label>4</label>
    </ligand>
</feature>
<feature type="binding site" evidence="1">
    <location>
        <position position="80"/>
    </location>
    <ligand>
        <name>Mg(2+)</name>
        <dbReference type="ChEBI" id="CHEBI:18420"/>
        <label>3</label>
    </ligand>
</feature>
<keyword evidence="1" id="KW-0784">Thiamine biosynthesis</keyword>
<feature type="binding site" evidence="1">
    <location>
        <position position="220"/>
    </location>
    <ligand>
        <name>Mg(2+)</name>
        <dbReference type="ChEBI" id="CHEBI:18420"/>
        <label>5</label>
    </ligand>
</feature>
<feature type="binding site" evidence="1">
    <location>
        <position position="35"/>
    </location>
    <ligand>
        <name>Mg(2+)</name>
        <dbReference type="ChEBI" id="CHEBI:18420"/>
        <label>3</label>
    </ligand>
</feature>
<dbReference type="EMBL" id="BAABGN010000013">
    <property type="protein sequence ID" value="GAA4429981.1"/>
    <property type="molecule type" value="Genomic_DNA"/>
</dbReference>
<dbReference type="PANTHER" id="PTHR30270:SF0">
    <property type="entry name" value="THIAMINE-MONOPHOSPHATE KINASE"/>
    <property type="match status" value="1"/>
</dbReference>
<keyword evidence="4" id="KW-1185">Reference proteome</keyword>
<comment type="miscellaneous">
    <text evidence="1">Reaction mechanism of ThiL seems to utilize a direct, inline transfer of the gamma-phosphate of ATP to TMP rather than a phosphorylated enzyme intermediate.</text>
</comment>
<dbReference type="GO" id="GO:0016301">
    <property type="term" value="F:kinase activity"/>
    <property type="evidence" value="ECO:0007669"/>
    <property type="project" value="UniProtKB-KW"/>
</dbReference>
<dbReference type="InterPro" id="IPR036921">
    <property type="entry name" value="PurM-like_N_sf"/>
</dbReference>
<dbReference type="NCBIfam" id="NF004351">
    <property type="entry name" value="PRK05731.1-4"/>
    <property type="match status" value="1"/>
</dbReference>
<keyword evidence="1" id="KW-0547">Nucleotide-binding</keyword>
<feature type="binding site" evidence="1">
    <location>
        <position position="58"/>
    </location>
    <ligand>
        <name>substrate</name>
    </ligand>
</feature>
<organism evidence="3 4">
    <name type="scientific">Georgenia halophila</name>
    <dbReference type="NCBI Taxonomy" id="620889"/>
    <lineage>
        <taxon>Bacteria</taxon>
        <taxon>Bacillati</taxon>
        <taxon>Actinomycetota</taxon>
        <taxon>Actinomycetes</taxon>
        <taxon>Micrococcales</taxon>
        <taxon>Bogoriellaceae</taxon>
        <taxon>Georgenia</taxon>
    </lineage>
</organism>
<gene>
    <name evidence="1" type="primary">thiL</name>
    <name evidence="3" type="ORF">GCM10023169_32850</name>
</gene>
<keyword evidence="1" id="KW-0067">ATP-binding</keyword>
<dbReference type="PANTHER" id="PTHR30270">
    <property type="entry name" value="THIAMINE-MONOPHOSPHATE KINASE"/>
    <property type="match status" value="1"/>
</dbReference>
<sequence length="334" mass="34062">MDQRSVADLSEDELIASFVALLPRGSSTVVPTGDDAAVVAAPDGRFCVSTDVLVEGRHFRTDWGSGADVGWRAAAQNIADVAAMGAAPTSIVISLVLPPQTPVAWVHDMCRGLSQICAPLGIGVDGGDLSAGEQIVVAVTVHGDLGGRMPVLRSGARAGDVVAHAGVLGPAAAGYALLESGRRGGSDEELVAAFLRPVPALEAGPLAADAGATAMMDVSDGLLRDAGRLALASAVVLDLERPETSVPDDVARLADAAARMGEDPATWVLTGGEDHGMLATFPQGTPLPEPFRRLGTVRAPGAWQVAGQARPAGTVLIGGAVPEVASTGWDHFRR</sequence>
<keyword evidence="1 3" id="KW-0418">Kinase</keyword>
<evidence type="ECO:0000256" key="1">
    <source>
        <dbReference type="HAMAP-Rule" id="MF_02128"/>
    </source>
</evidence>
<dbReference type="InterPro" id="IPR016188">
    <property type="entry name" value="PurM-like_N"/>
</dbReference>
<name>A0ABP8LJL4_9MICO</name>
<feature type="binding site" evidence="1">
    <location>
        <position position="219"/>
    </location>
    <ligand>
        <name>ATP</name>
        <dbReference type="ChEBI" id="CHEBI:30616"/>
    </ligand>
</feature>
<dbReference type="HAMAP" id="MF_02128">
    <property type="entry name" value="TMP_kinase"/>
    <property type="match status" value="1"/>
</dbReference>
<proteinExistence type="inferred from homology"/>
<feature type="binding site" evidence="1">
    <location>
        <position position="329"/>
    </location>
    <ligand>
        <name>substrate</name>
    </ligand>
</feature>
<dbReference type="NCBIfam" id="TIGR01379">
    <property type="entry name" value="thiL"/>
    <property type="match status" value="1"/>
</dbReference>
<feature type="binding site" evidence="1">
    <location>
        <position position="51"/>
    </location>
    <ligand>
        <name>Mg(2+)</name>
        <dbReference type="ChEBI" id="CHEBI:18420"/>
        <label>1</label>
    </ligand>
</feature>
<evidence type="ECO:0000313" key="4">
    <source>
        <dbReference type="Proteomes" id="UP001500622"/>
    </source>
</evidence>
<dbReference type="InterPro" id="IPR036676">
    <property type="entry name" value="PurM-like_C_sf"/>
</dbReference>
<comment type="caution">
    <text evidence="3">The sequence shown here is derived from an EMBL/GenBank/DDBJ whole genome shotgun (WGS) entry which is preliminary data.</text>
</comment>
<accession>A0ABP8LJL4</accession>
<dbReference type="SUPFAM" id="SSF55326">
    <property type="entry name" value="PurM N-terminal domain-like"/>
    <property type="match status" value="1"/>
</dbReference>
<feature type="binding site" evidence="1">
    <location>
        <position position="217"/>
    </location>
    <ligand>
        <name>Mg(2+)</name>
        <dbReference type="ChEBI" id="CHEBI:18420"/>
        <label>3</label>
    </ligand>
</feature>
<dbReference type="Proteomes" id="UP001500622">
    <property type="component" value="Unassembled WGS sequence"/>
</dbReference>
<feature type="binding site" evidence="1">
    <location>
        <position position="128"/>
    </location>
    <ligand>
        <name>Mg(2+)</name>
        <dbReference type="ChEBI" id="CHEBI:18420"/>
        <label>1</label>
    </ligand>
</feature>
<reference evidence="4" key="1">
    <citation type="journal article" date="2019" name="Int. J. Syst. Evol. Microbiol.">
        <title>The Global Catalogue of Microorganisms (GCM) 10K type strain sequencing project: providing services to taxonomists for standard genome sequencing and annotation.</title>
        <authorList>
            <consortium name="The Broad Institute Genomics Platform"/>
            <consortium name="The Broad Institute Genome Sequencing Center for Infectious Disease"/>
            <person name="Wu L."/>
            <person name="Ma J."/>
        </authorList>
    </citation>
    <scope>NUCLEOTIDE SEQUENCE [LARGE SCALE GENOMIC DNA]</scope>
    <source>
        <strain evidence="4">JCM 17810</strain>
    </source>
</reference>
<dbReference type="PIRSF" id="PIRSF005303">
    <property type="entry name" value="Thiam_monoph_kin"/>
    <property type="match status" value="1"/>
</dbReference>
<feature type="binding site" evidence="1">
    <location>
        <begin position="127"/>
        <end position="128"/>
    </location>
    <ligand>
        <name>ATP</name>
        <dbReference type="ChEBI" id="CHEBI:30616"/>
    </ligand>
</feature>
<dbReference type="EC" id="2.7.4.16" evidence="1"/>
<feature type="domain" description="PurM-like N-terminal" evidence="2">
    <location>
        <begin position="33"/>
        <end position="143"/>
    </location>
</feature>
<feature type="binding site" evidence="1">
    <location>
        <position position="153"/>
    </location>
    <ligand>
        <name>ATP</name>
        <dbReference type="ChEBI" id="CHEBI:30616"/>
    </ligand>
</feature>
<comment type="caution">
    <text evidence="1">Lacks conserved residue(s) required for the propagation of feature annotation.</text>
</comment>